<dbReference type="PANTHER" id="PTHR34477">
    <property type="entry name" value="UPF0213 PROTEIN YHBQ"/>
    <property type="match status" value="1"/>
</dbReference>
<dbReference type="PANTHER" id="PTHR34477:SF1">
    <property type="entry name" value="UPF0213 PROTEIN YHBQ"/>
    <property type="match status" value="1"/>
</dbReference>
<comment type="similarity">
    <text evidence="1">Belongs to the UPF0213 family.</text>
</comment>
<dbReference type="CDD" id="cd10456">
    <property type="entry name" value="GIY-YIG_UPF0213"/>
    <property type="match status" value="1"/>
</dbReference>
<dbReference type="InterPro" id="IPR000305">
    <property type="entry name" value="GIY-YIG_endonuc"/>
</dbReference>
<dbReference type="EMBL" id="FWZU01000008">
    <property type="protein sequence ID" value="SMF42926.1"/>
    <property type="molecule type" value="Genomic_DNA"/>
</dbReference>
<dbReference type="PROSITE" id="PS50164">
    <property type="entry name" value="GIY_YIG"/>
    <property type="match status" value="1"/>
</dbReference>
<dbReference type="InterPro" id="IPR035901">
    <property type="entry name" value="GIY-YIG_endonuc_sf"/>
</dbReference>
<organism evidence="4 5">
    <name type="scientific">Desulfovibrio gilichinskyi</name>
    <dbReference type="NCBI Taxonomy" id="1519643"/>
    <lineage>
        <taxon>Bacteria</taxon>
        <taxon>Pseudomonadati</taxon>
        <taxon>Thermodesulfobacteriota</taxon>
        <taxon>Desulfovibrionia</taxon>
        <taxon>Desulfovibrionales</taxon>
        <taxon>Desulfovibrionaceae</taxon>
        <taxon>Desulfovibrio</taxon>
    </lineage>
</organism>
<sequence>MKTWYVYLLRCNDNSLYCGVTTDPARRLEEHNNGGKKGAKYTRSRRPVEIEAAEPLPNKTSAYKLEYAVKQKPSTQKAAFLRKTALKMRSEFKQEDESSQNN</sequence>
<dbReference type="RefSeq" id="WP_085104631.1">
    <property type="nucleotide sequence ID" value="NZ_FWZU01000008.1"/>
</dbReference>
<evidence type="ECO:0000313" key="4">
    <source>
        <dbReference type="EMBL" id="SMF42926.1"/>
    </source>
</evidence>
<gene>
    <name evidence="4" type="ORF">SAMN06295933_3511</name>
</gene>
<keyword evidence="4" id="KW-0540">Nuclease</keyword>
<reference evidence="5" key="1">
    <citation type="submission" date="2017-04" db="EMBL/GenBank/DDBJ databases">
        <authorList>
            <person name="Varghese N."/>
            <person name="Submissions S."/>
        </authorList>
    </citation>
    <scope>NUCLEOTIDE SEQUENCE [LARGE SCALE GENOMIC DNA]</scope>
    <source>
        <strain evidence="5">K3S</strain>
    </source>
</reference>
<name>A0A1X7F043_9BACT</name>
<feature type="domain" description="GIY-YIG" evidence="3">
    <location>
        <begin position="2"/>
        <end position="82"/>
    </location>
</feature>
<accession>A0A1X7F043</accession>
<evidence type="ECO:0000313" key="5">
    <source>
        <dbReference type="Proteomes" id="UP000192906"/>
    </source>
</evidence>
<protein>
    <submittedName>
        <fullName evidence="4">Putative endonuclease</fullName>
    </submittedName>
</protein>
<dbReference type="STRING" id="1519643.SAMN06295933_3511"/>
<dbReference type="Proteomes" id="UP000192906">
    <property type="component" value="Unassembled WGS sequence"/>
</dbReference>
<dbReference type="InterPro" id="IPR050190">
    <property type="entry name" value="UPF0213_domain"/>
</dbReference>
<dbReference type="OrthoDB" id="287318at2"/>
<dbReference type="Pfam" id="PF01541">
    <property type="entry name" value="GIY-YIG"/>
    <property type="match status" value="1"/>
</dbReference>
<evidence type="ECO:0000256" key="1">
    <source>
        <dbReference type="ARBA" id="ARBA00007435"/>
    </source>
</evidence>
<keyword evidence="4" id="KW-0378">Hydrolase</keyword>
<dbReference type="Gene3D" id="3.40.1440.10">
    <property type="entry name" value="GIY-YIG endonuclease"/>
    <property type="match status" value="1"/>
</dbReference>
<keyword evidence="5" id="KW-1185">Reference proteome</keyword>
<evidence type="ECO:0000259" key="3">
    <source>
        <dbReference type="PROSITE" id="PS50164"/>
    </source>
</evidence>
<feature type="region of interest" description="Disordered" evidence="2">
    <location>
        <begin position="28"/>
        <end position="55"/>
    </location>
</feature>
<dbReference type="GO" id="GO:0004519">
    <property type="term" value="F:endonuclease activity"/>
    <property type="evidence" value="ECO:0007669"/>
    <property type="project" value="UniProtKB-KW"/>
</dbReference>
<proteinExistence type="inferred from homology"/>
<keyword evidence="4" id="KW-0255">Endonuclease</keyword>
<dbReference type="AlphaFoldDB" id="A0A1X7F043"/>
<evidence type="ECO:0000256" key="2">
    <source>
        <dbReference type="SAM" id="MobiDB-lite"/>
    </source>
</evidence>
<dbReference type="SUPFAM" id="SSF82771">
    <property type="entry name" value="GIY-YIG endonuclease"/>
    <property type="match status" value="1"/>
</dbReference>